<accession>K0J5X7</accession>
<sequence length="179" mass="20281">MKKILISFMLLLVLSGCTFGGVGNHDPDTFKVMFLSSVPLDYQEPLQSYVEEILSEEIEEGLNVEVIMTMANFDRLTVEIVSREVDMFIVDGWLDKPLLDPYGLLPLDEFYDLVDEETKTNYVVENEEGTGEHLYLVPLNEGTAFYEFTGFKVESGLVTGIVSSTPHEQAARKLLEEWL</sequence>
<gene>
    <name evidence="2" type="ordered locus">AXY_02660</name>
</gene>
<name>K0J5X7_AMPXN</name>
<feature type="chain" id="PRO_5038629692" description="ABC transporter substrate-binding protein" evidence="1">
    <location>
        <begin position="21"/>
        <end position="179"/>
    </location>
</feature>
<reference evidence="2 3" key="1">
    <citation type="submission" date="2011-01" db="EMBL/GenBank/DDBJ databases">
        <title>Whole genome sequence of Amphibacillus xylinus NBRC 15112.</title>
        <authorList>
            <person name="Nakazawa H."/>
            <person name="Katano Y."/>
            <person name="Nakamura S."/>
            <person name="Sasagawa M."/>
            <person name="Fukada J."/>
            <person name="Arai T."/>
            <person name="Sasakura N."/>
            <person name="Mochizuki D."/>
            <person name="Hosoyama A."/>
            <person name="Harada K."/>
            <person name="Horikawa H."/>
            <person name="Kato Y."/>
            <person name="Harada T."/>
            <person name="Sasaki K."/>
            <person name="Sekiguchi M."/>
            <person name="Hodoyama M."/>
            <person name="Nishiko R."/>
            <person name="Narita H."/>
            <person name="Hanamaki A."/>
            <person name="Hata C."/>
            <person name="Konno Y."/>
            <person name="Niimura Y."/>
            <person name="Yamazaki S."/>
            <person name="Fujita N."/>
        </authorList>
    </citation>
    <scope>NUCLEOTIDE SEQUENCE [LARGE SCALE GENOMIC DNA]</scope>
    <source>
        <strain evidence="3">ATCC 51415 / DSM 6626 / JCM 7361 / LMG 17667 / NBRC 15112 / Ep01</strain>
    </source>
</reference>
<dbReference type="PROSITE" id="PS51257">
    <property type="entry name" value="PROKAR_LIPOPROTEIN"/>
    <property type="match status" value="1"/>
</dbReference>
<feature type="signal peptide" evidence="1">
    <location>
        <begin position="1"/>
        <end position="20"/>
    </location>
</feature>
<dbReference type="eggNOG" id="COG1653">
    <property type="taxonomic scope" value="Bacteria"/>
</dbReference>
<dbReference type="RefSeq" id="WP_015009004.1">
    <property type="nucleotide sequence ID" value="NC_018704.1"/>
</dbReference>
<protein>
    <recommendedName>
        <fullName evidence="4">ABC transporter substrate-binding protein</fullName>
    </recommendedName>
</protein>
<dbReference type="STRING" id="698758.AXY_02660"/>
<organism evidence="2 3">
    <name type="scientific">Amphibacillus xylanus (strain ATCC 51415 / DSM 6626 / JCM 7361 / LMG 17667 / NBRC 15112 / Ep01)</name>
    <dbReference type="NCBI Taxonomy" id="698758"/>
    <lineage>
        <taxon>Bacteria</taxon>
        <taxon>Bacillati</taxon>
        <taxon>Bacillota</taxon>
        <taxon>Bacilli</taxon>
        <taxon>Bacillales</taxon>
        <taxon>Bacillaceae</taxon>
        <taxon>Amphibacillus</taxon>
    </lineage>
</organism>
<proteinExistence type="predicted"/>
<evidence type="ECO:0000313" key="2">
    <source>
        <dbReference type="EMBL" id="BAM46398.1"/>
    </source>
</evidence>
<dbReference type="EMBL" id="AP012050">
    <property type="protein sequence ID" value="BAM46398.1"/>
    <property type="molecule type" value="Genomic_DNA"/>
</dbReference>
<evidence type="ECO:0000256" key="1">
    <source>
        <dbReference type="SAM" id="SignalP"/>
    </source>
</evidence>
<dbReference type="KEGG" id="axl:AXY_02660"/>
<keyword evidence="1" id="KW-0732">Signal</keyword>
<dbReference type="Proteomes" id="UP000006294">
    <property type="component" value="Chromosome"/>
</dbReference>
<dbReference type="OrthoDB" id="2943141at2"/>
<evidence type="ECO:0000313" key="3">
    <source>
        <dbReference type="Proteomes" id="UP000006294"/>
    </source>
</evidence>
<keyword evidence="3" id="KW-1185">Reference proteome</keyword>
<dbReference type="AlphaFoldDB" id="K0J5X7"/>
<evidence type="ECO:0008006" key="4">
    <source>
        <dbReference type="Google" id="ProtNLM"/>
    </source>
</evidence>
<dbReference type="HOGENOM" id="CLU_1500515_0_0_9"/>